<dbReference type="RefSeq" id="WP_137012305.1">
    <property type="nucleotide sequence ID" value="NZ_SZPX01000002.1"/>
</dbReference>
<keyword evidence="1" id="KW-0812">Transmembrane</keyword>
<keyword evidence="1" id="KW-1133">Transmembrane helix</keyword>
<dbReference type="AlphaFoldDB" id="A0A4U2Z7X9"/>
<keyword evidence="1" id="KW-0472">Membrane</keyword>
<evidence type="ECO:0000256" key="1">
    <source>
        <dbReference type="SAM" id="Phobius"/>
    </source>
</evidence>
<sequence length="159" mass="18510">MQKILKWLTLLIAVGVAVFVVFFLISINSNETSVNLVPLEHRSEVAVKDRENIWLESFSKTERLGYFYPVNEVFIQVDLNEKVAEKTIYRLSAPIADPYQLFCLKEELKQHQLKYYLKKDKSGAELLIYSKERDKLESLVKVLKNYQISATVGLYKEDT</sequence>
<evidence type="ECO:0000313" key="2">
    <source>
        <dbReference type="EMBL" id="TKI70349.1"/>
    </source>
</evidence>
<accession>A0A4U2Z7X9</accession>
<organism evidence="2 3">
    <name type="scientific">Sulfurimonas crateris</name>
    <dbReference type="NCBI Taxonomy" id="2574727"/>
    <lineage>
        <taxon>Bacteria</taxon>
        <taxon>Pseudomonadati</taxon>
        <taxon>Campylobacterota</taxon>
        <taxon>Epsilonproteobacteria</taxon>
        <taxon>Campylobacterales</taxon>
        <taxon>Sulfurimonadaceae</taxon>
        <taxon>Sulfurimonas</taxon>
    </lineage>
</organism>
<keyword evidence="3" id="KW-1185">Reference proteome</keyword>
<gene>
    <name evidence="2" type="ORF">FCU45_03435</name>
</gene>
<comment type="caution">
    <text evidence="2">The sequence shown here is derived from an EMBL/GenBank/DDBJ whole genome shotgun (WGS) entry which is preliminary data.</text>
</comment>
<evidence type="ECO:0000313" key="3">
    <source>
        <dbReference type="Proteomes" id="UP000309561"/>
    </source>
</evidence>
<reference evidence="2 3" key="1">
    <citation type="submission" date="2019-04" db="EMBL/GenBank/DDBJ databases">
        <title>Sulfurimonas crateris sp. nov. a facultative anaerobic sulfur-oxidizing chemolithautotrophic bacterium isolated from a terrestrial mud vulcano.</title>
        <authorList>
            <person name="Ratnikova N.M."/>
            <person name="Slobodkin A.I."/>
            <person name="Merkel A.Y."/>
            <person name="Novikov A."/>
            <person name="Bonch-Osmolovskaya E.A."/>
            <person name="Slobodkina G.B."/>
        </authorList>
    </citation>
    <scope>NUCLEOTIDE SEQUENCE [LARGE SCALE GENOMIC DNA]</scope>
    <source>
        <strain evidence="2 3">SN118</strain>
    </source>
</reference>
<dbReference type="EMBL" id="SZPX01000002">
    <property type="protein sequence ID" value="TKI70349.1"/>
    <property type="molecule type" value="Genomic_DNA"/>
</dbReference>
<protein>
    <submittedName>
        <fullName evidence="2">Uncharacterized protein</fullName>
    </submittedName>
</protein>
<name>A0A4U2Z7X9_9BACT</name>
<dbReference type="OrthoDB" id="5334475at2"/>
<feature type="transmembrane region" description="Helical" evidence="1">
    <location>
        <begin position="7"/>
        <end position="27"/>
    </location>
</feature>
<dbReference type="Proteomes" id="UP000309561">
    <property type="component" value="Unassembled WGS sequence"/>
</dbReference>
<proteinExistence type="predicted"/>